<dbReference type="Gene3D" id="1.10.630.10">
    <property type="entry name" value="Cytochrome P450"/>
    <property type="match status" value="1"/>
</dbReference>
<dbReference type="InterPro" id="IPR001128">
    <property type="entry name" value="Cyt_P450"/>
</dbReference>
<dbReference type="CDD" id="cd11029">
    <property type="entry name" value="CYP107-like"/>
    <property type="match status" value="1"/>
</dbReference>
<dbReference type="InterPro" id="IPR002397">
    <property type="entry name" value="Cyt_P450_B"/>
</dbReference>
<dbReference type="PANTHER" id="PTHR46696:SF1">
    <property type="entry name" value="CYTOCHROME P450 YJIB-RELATED"/>
    <property type="match status" value="1"/>
</dbReference>
<name>A0ABQ3VHG6_9CHLR</name>
<evidence type="ECO:0000256" key="1">
    <source>
        <dbReference type="ARBA" id="ARBA00010617"/>
    </source>
</evidence>
<accession>A0ABQ3VHG6</accession>
<evidence type="ECO:0000256" key="3">
    <source>
        <dbReference type="SAM" id="Phobius"/>
    </source>
</evidence>
<organism evidence="4 5">
    <name type="scientific">Dictyobacter formicarum</name>
    <dbReference type="NCBI Taxonomy" id="2778368"/>
    <lineage>
        <taxon>Bacteria</taxon>
        <taxon>Bacillati</taxon>
        <taxon>Chloroflexota</taxon>
        <taxon>Ktedonobacteria</taxon>
        <taxon>Ktedonobacterales</taxon>
        <taxon>Dictyobacteraceae</taxon>
        <taxon>Dictyobacter</taxon>
    </lineage>
</organism>
<dbReference type="InterPro" id="IPR017972">
    <property type="entry name" value="Cyt_P450_CS"/>
</dbReference>
<comment type="similarity">
    <text evidence="1 2">Belongs to the cytochrome P450 family.</text>
</comment>
<dbReference type="EMBL" id="BNJJ01000008">
    <property type="protein sequence ID" value="GHO85088.1"/>
    <property type="molecule type" value="Genomic_DNA"/>
</dbReference>
<evidence type="ECO:0000313" key="4">
    <source>
        <dbReference type="EMBL" id="GHO85088.1"/>
    </source>
</evidence>
<keyword evidence="2" id="KW-0503">Monooxygenase</keyword>
<gene>
    <name evidence="4" type="primary">pksS_2</name>
    <name evidence="4" type="ORF">KSZ_30940</name>
</gene>
<reference evidence="4 5" key="1">
    <citation type="journal article" date="2021" name="Int. J. Syst. Evol. Microbiol.">
        <title>Reticulibacter mediterranei gen. nov., sp. nov., within the new family Reticulibacteraceae fam. nov., and Ktedonospora formicarum gen. nov., sp. nov., Ktedonobacter robiniae sp. nov., Dictyobacter formicarum sp. nov. and Dictyobacter arantiisoli sp. nov., belonging to the class Ktedonobacteria.</title>
        <authorList>
            <person name="Yabe S."/>
            <person name="Zheng Y."/>
            <person name="Wang C.M."/>
            <person name="Sakai Y."/>
            <person name="Abe K."/>
            <person name="Yokota A."/>
            <person name="Donadio S."/>
            <person name="Cavaletti L."/>
            <person name="Monciardini P."/>
        </authorList>
    </citation>
    <scope>NUCLEOTIDE SEQUENCE [LARGE SCALE GENOMIC DNA]</scope>
    <source>
        <strain evidence="4 5">SOSP1-9</strain>
    </source>
</reference>
<keyword evidence="2" id="KW-0479">Metal-binding</keyword>
<keyword evidence="5" id="KW-1185">Reference proteome</keyword>
<protein>
    <submittedName>
        <fullName evidence="4">Polyketide biosynthesis cytochrome P450 PksS</fullName>
    </submittedName>
</protein>
<evidence type="ECO:0000256" key="2">
    <source>
        <dbReference type="RuleBase" id="RU000461"/>
    </source>
</evidence>
<dbReference type="InterPro" id="IPR036396">
    <property type="entry name" value="Cyt_P450_sf"/>
</dbReference>
<evidence type="ECO:0000313" key="5">
    <source>
        <dbReference type="Proteomes" id="UP000635565"/>
    </source>
</evidence>
<dbReference type="Pfam" id="PF00067">
    <property type="entry name" value="p450"/>
    <property type="match status" value="1"/>
</dbReference>
<dbReference type="Proteomes" id="UP000635565">
    <property type="component" value="Unassembled WGS sequence"/>
</dbReference>
<keyword evidence="2" id="KW-0560">Oxidoreductase</keyword>
<sequence length="414" mass="46751">MMKKHPTTTAPMSSIAPVNVVDAKFKANPFPFYAQLRAEAPVFPVTLPTKQRAWLITRYDDVLNVLKDERFAKDRRNAMSPEQLKKMPWIPPMFKPLERNMLDLDSPDHTRLRALVHKAFTPRLVERMRDQIQTLTDELLDAAERKGGMDLVADFALPLPLTMIGRILGVPAGDNHKFHRWTKTFLAAGASMNYIVLIPTVMRFLGYLKKLIKERRIHPKDDLITALVQARDGSDQLSEDEVLGMIFLLLVAGHETTVNLIGSGSLALLERPDQLTKLRNEPALIKPAIEELLRFVCPVEMATERYAREEITIAGTTIPRGELVLAVIGSANRDANYFDNPDELDITRKNNRHLAFGHGVHYCLGAPLSRLEGQIAINTLVQCMPNLRLNTTPDQVRWRSSFILRGLEALPVSF</sequence>
<feature type="transmembrane region" description="Helical" evidence="3">
    <location>
        <begin position="185"/>
        <end position="206"/>
    </location>
</feature>
<dbReference type="RefSeq" id="WP_201362709.1">
    <property type="nucleotide sequence ID" value="NZ_BNJJ01000008.1"/>
</dbReference>
<dbReference type="PRINTS" id="PR00359">
    <property type="entry name" value="BP450"/>
</dbReference>
<dbReference type="PANTHER" id="PTHR46696">
    <property type="entry name" value="P450, PUTATIVE (EUROFUNG)-RELATED"/>
    <property type="match status" value="1"/>
</dbReference>
<keyword evidence="2" id="KW-0349">Heme</keyword>
<keyword evidence="2" id="KW-0408">Iron</keyword>
<dbReference type="PROSITE" id="PS00086">
    <property type="entry name" value="CYTOCHROME_P450"/>
    <property type="match status" value="1"/>
</dbReference>
<keyword evidence="3" id="KW-1133">Transmembrane helix</keyword>
<keyword evidence="3" id="KW-0812">Transmembrane</keyword>
<proteinExistence type="inferred from homology"/>
<keyword evidence="3" id="KW-0472">Membrane</keyword>
<feature type="transmembrane region" description="Helical" evidence="3">
    <location>
        <begin position="155"/>
        <end position="173"/>
    </location>
</feature>
<comment type="caution">
    <text evidence="4">The sequence shown here is derived from an EMBL/GenBank/DDBJ whole genome shotgun (WGS) entry which is preliminary data.</text>
</comment>
<dbReference type="SUPFAM" id="SSF48264">
    <property type="entry name" value="Cytochrome P450"/>
    <property type="match status" value="1"/>
</dbReference>